<evidence type="ECO:0000259" key="1">
    <source>
        <dbReference type="Pfam" id="PF13480"/>
    </source>
</evidence>
<feature type="domain" description="BioF2-like acetyltransferase" evidence="1">
    <location>
        <begin position="192"/>
        <end position="286"/>
    </location>
</feature>
<evidence type="ECO:0000313" key="3">
    <source>
        <dbReference type="Proteomes" id="UP000198985"/>
    </source>
</evidence>
<dbReference type="SUPFAM" id="SSF55729">
    <property type="entry name" value="Acyl-CoA N-acyltransferases (Nat)"/>
    <property type="match status" value="1"/>
</dbReference>
<dbReference type="EMBL" id="FNTY01000002">
    <property type="protein sequence ID" value="SEE91025.1"/>
    <property type="molecule type" value="Genomic_DNA"/>
</dbReference>
<organism evidence="2 3">
    <name type="scientific">Pseudomonas migulae</name>
    <dbReference type="NCBI Taxonomy" id="78543"/>
    <lineage>
        <taxon>Bacteria</taxon>
        <taxon>Pseudomonadati</taxon>
        <taxon>Pseudomonadota</taxon>
        <taxon>Gammaproteobacteria</taxon>
        <taxon>Pseudomonadales</taxon>
        <taxon>Pseudomonadaceae</taxon>
        <taxon>Pseudomonas</taxon>
    </lineage>
</organism>
<keyword evidence="2" id="KW-0808">Transferase</keyword>
<dbReference type="RefSeq" id="WP_084322686.1">
    <property type="nucleotide sequence ID" value="NZ_FNTY01000002.1"/>
</dbReference>
<name>A0A1H5MNQ3_9PSED</name>
<keyword evidence="2" id="KW-0012">Acyltransferase</keyword>
<proteinExistence type="predicted"/>
<reference evidence="2 3" key="1">
    <citation type="submission" date="2016-10" db="EMBL/GenBank/DDBJ databases">
        <authorList>
            <person name="de Groot N.N."/>
        </authorList>
    </citation>
    <scope>NUCLEOTIDE SEQUENCE [LARGE SCALE GENOMIC DNA]</scope>
    <source>
        <strain evidence="2 3">BS3662</strain>
    </source>
</reference>
<dbReference type="InterPro" id="IPR038740">
    <property type="entry name" value="BioF2-like_GNAT_dom"/>
</dbReference>
<dbReference type="Gene3D" id="3.40.630.30">
    <property type="match status" value="1"/>
</dbReference>
<dbReference type="AlphaFoldDB" id="A0A1H5MNQ3"/>
<accession>A0A1H5MNQ3</accession>
<gene>
    <name evidence="2" type="ORF">SAMN04490194_4954</name>
</gene>
<dbReference type="Proteomes" id="UP000198985">
    <property type="component" value="Unassembled WGS sequence"/>
</dbReference>
<protein>
    <submittedName>
        <fullName evidence="2">Predicted N-acyltransferase</fullName>
    </submittedName>
</protein>
<evidence type="ECO:0000313" key="2">
    <source>
        <dbReference type="EMBL" id="SEE91025.1"/>
    </source>
</evidence>
<dbReference type="Pfam" id="PF13480">
    <property type="entry name" value="Acetyltransf_6"/>
    <property type="match status" value="1"/>
</dbReference>
<dbReference type="InterPro" id="IPR016181">
    <property type="entry name" value="Acyl_CoA_acyltransferase"/>
</dbReference>
<sequence>MITALAFSTIEAIDHDAWNACFPAELEDWNYYRAVERACIADFQWRYLALYEDEVLIAAAVAFTTAYSLDTTVQGLGKRISERLRRVWPGLFDMRLYALGSPVAEQCHVGTAPHIDPARRVDLLQQLLRLARHDADQAGIGLLAVKDASHRDPQWLQVCQDAGLQSMPGLPSAELPIRFGSVDAYLGTLGKSTRKDLRRTLRGQGPRIEWRRSVDDLLPRMMALYEATLSRSDLTFERLPSGYFRQVLEHLDERAACVLYWVGEELVAFNLVLFDEQRLVDKFFAHDLVRTREHNLYVRSWLANVDYCIEHGIPIYACGQAGYASKLRLGCSFTGNTVFFRHRNRFLDSLLRVVKLFIRPDRSAPAMAAAISEQQ</sequence>
<dbReference type="GO" id="GO:0016746">
    <property type="term" value="F:acyltransferase activity"/>
    <property type="evidence" value="ECO:0007669"/>
    <property type="project" value="UniProtKB-KW"/>
</dbReference>